<evidence type="ECO:0000256" key="1">
    <source>
        <dbReference type="ARBA" id="ARBA00001946"/>
    </source>
</evidence>
<dbReference type="InterPro" id="IPR001805">
    <property type="entry name" value="Adenokinase"/>
</dbReference>
<keyword evidence="10" id="KW-0460">Magnesium</keyword>
<feature type="transmembrane region" description="Helical" evidence="11">
    <location>
        <begin position="586"/>
        <end position="608"/>
    </location>
</feature>
<protein>
    <recommendedName>
        <fullName evidence="4">adenosine kinase</fullName>
        <ecNumber evidence="4">2.7.1.20</ecNumber>
    </recommendedName>
</protein>
<feature type="transmembrane region" description="Helical" evidence="11">
    <location>
        <begin position="661"/>
        <end position="685"/>
    </location>
</feature>
<keyword evidence="11" id="KW-0472">Membrane</keyword>
<accession>A0A9E7FI01</accession>
<dbReference type="InterPro" id="IPR056715">
    <property type="entry name" value="DUF7813"/>
</dbReference>
<evidence type="ECO:0000256" key="4">
    <source>
        <dbReference type="ARBA" id="ARBA00012119"/>
    </source>
</evidence>
<feature type="transmembrane region" description="Helical" evidence="11">
    <location>
        <begin position="522"/>
        <end position="546"/>
    </location>
</feature>
<comment type="pathway">
    <text evidence="2">Purine metabolism; AMP biosynthesis via salvage pathway; AMP from adenosine: step 1/1.</text>
</comment>
<evidence type="ECO:0000256" key="8">
    <source>
        <dbReference type="ARBA" id="ARBA00022777"/>
    </source>
</evidence>
<dbReference type="Proteomes" id="UP001055439">
    <property type="component" value="Chromosome 4"/>
</dbReference>
<keyword evidence="11" id="KW-0812">Transmembrane</keyword>
<organism evidence="13 14">
    <name type="scientific">Musa troglodytarum</name>
    <name type="common">fe'i banana</name>
    <dbReference type="NCBI Taxonomy" id="320322"/>
    <lineage>
        <taxon>Eukaryota</taxon>
        <taxon>Viridiplantae</taxon>
        <taxon>Streptophyta</taxon>
        <taxon>Embryophyta</taxon>
        <taxon>Tracheophyta</taxon>
        <taxon>Spermatophyta</taxon>
        <taxon>Magnoliopsida</taxon>
        <taxon>Liliopsida</taxon>
        <taxon>Zingiberales</taxon>
        <taxon>Musaceae</taxon>
        <taxon>Musa</taxon>
    </lineage>
</organism>
<evidence type="ECO:0000256" key="5">
    <source>
        <dbReference type="ARBA" id="ARBA00022679"/>
    </source>
</evidence>
<evidence type="ECO:0000256" key="2">
    <source>
        <dbReference type="ARBA" id="ARBA00004801"/>
    </source>
</evidence>
<keyword evidence="11" id="KW-1133">Transmembrane helix</keyword>
<dbReference type="CDD" id="cd01168">
    <property type="entry name" value="adenosine_kinase"/>
    <property type="match status" value="1"/>
</dbReference>
<evidence type="ECO:0000256" key="6">
    <source>
        <dbReference type="ARBA" id="ARBA00022726"/>
    </source>
</evidence>
<dbReference type="PANTHER" id="PTHR36353">
    <property type="entry name" value="TRANSMEMBRANE PROTEIN"/>
    <property type="match status" value="1"/>
</dbReference>
<keyword evidence="14" id="KW-1185">Reference proteome</keyword>
<dbReference type="EMBL" id="CP097506">
    <property type="protein sequence ID" value="URD95486.1"/>
    <property type="molecule type" value="Genomic_DNA"/>
</dbReference>
<comment type="cofactor">
    <cofactor evidence="1">
        <name>Mg(2+)</name>
        <dbReference type="ChEBI" id="CHEBI:18420"/>
    </cofactor>
</comment>
<evidence type="ECO:0000313" key="13">
    <source>
        <dbReference type="EMBL" id="URD95486.1"/>
    </source>
</evidence>
<dbReference type="OrthoDB" id="1295726at2759"/>
<sequence length="710" mass="78021">MTYEGVLLGMGNPLLDISAVVDEEFLNKYDLKPNNAILAEEKHLSLYDELAAKYNVEYIAGGATQNTIRVAQWMLQIPGATSYMGCIGKDKFGEEMKKNAAVAGINAHYYEDETALTGTCAVCVVGVEKANYIYIAGFFLTVSPDSIQLVAEHAAAKNKVFMMNLSAPFICEFFRDAQDKALHYVDFVFGTETEARTFARVHGWETGNVEIAVKISALPKASRTHKRITVITQGCDPVVVAEDGKFPTKPSELIASLDCDTKRSAAPMADSNAPRLDRRHLLLHHRTAGHVLRHSLSSLLSSGVLPCLLLASLLLFAFHSTLLVATLRLSALVDRDPALRSLLRRLSSSPSAAPAPPARPRSAPFLRLTRAGDFFSESHPPASLRVSLNASRLLFLDPAVGLLPRPPKSSKGNVPLFPTSISPFLFSFPDADDRGGSGGRDRAVSPQDSGRGLDIDRRDATAMLYVLVLLSSTHSLAILGFVIAYTSALGIVFFSIAAFHVQRPATVVETIFSGARAGIRRLTGFVFLRWAARDMLIQFLSFWFFANVEDQAELFKLFVKVKLMPFTLSPFNPWSGLQDEALSGFFFVWALVDTVGSVVVALMPWVVIMDNNLRRGGLDEVKEGFYLITLMPAQAIWIKFLEMMICGNLGTWAAIMVGGRLFAGLFHAVAEVYFMAVWLIFYFAARGKDGETTGRRFGPRDLQHCINELS</sequence>
<keyword evidence="9" id="KW-0067">ATP-binding</keyword>
<feature type="domain" description="Carbohydrate kinase PfkB" evidence="12">
    <location>
        <begin position="127"/>
        <end position="245"/>
    </location>
</feature>
<comment type="similarity">
    <text evidence="3">Belongs to the carbohydrate kinase PfkB family.</text>
</comment>
<evidence type="ECO:0000259" key="12">
    <source>
        <dbReference type="Pfam" id="PF00294"/>
    </source>
</evidence>
<name>A0A9E7FI01_9LILI</name>
<evidence type="ECO:0000313" key="14">
    <source>
        <dbReference type="Proteomes" id="UP001055439"/>
    </source>
</evidence>
<keyword evidence="8" id="KW-0418">Kinase</keyword>
<evidence type="ECO:0000256" key="9">
    <source>
        <dbReference type="ARBA" id="ARBA00022840"/>
    </source>
</evidence>
<gene>
    <name evidence="13" type="ORF">MUK42_29490</name>
</gene>
<dbReference type="Pfam" id="PF25105">
    <property type="entry name" value="DUF7813"/>
    <property type="match status" value="1"/>
</dbReference>
<dbReference type="PANTHER" id="PTHR36353:SF1">
    <property type="entry name" value="TRANSMEMBRANE PROTEIN"/>
    <property type="match status" value="1"/>
</dbReference>
<keyword evidence="7" id="KW-0547">Nucleotide-binding</keyword>
<dbReference type="InterPro" id="IPR029056">
    <property type="entry name" value="Ribokinase-like"/>
</dbReference>
<feature type="transmembrane region" description="Helical" evidence="11">
    <location>
        <begin position="636"/>
        <end position="655"/>
    </location>
</feature>
<keyword evidence="5" id="KW-0808">Transferase</keyword>
<dbReference type="EC" id="2.7.1.20" evidence="4"/>
<feature type="domain" description="Carbohydrate kinase PfkB" evidence="12">
    <location>
        <begin position="27"/>
        <end position="125"/>
    </location>
</feature>
<dbReference type="Pfam" id="PF00294">
    <property type="entry name" value="PfkB"/>
    <property type="match status" value="2"/>
</dbReference>
<evidence type="ECO:0000256" key="11">
    <source>
        <dbReference type="SAM" id="Phobius"/>
    </source>
</evidence>
<evidence type="ECO:0000256" key="10">
    <source>
        <dbReference type="ARBA" id="ARBA00022842"/>
    </source>
</evidence>
<dbReference type="SUPFAM" id="SSF53613">
    <property type="entry name" value="Ribokinase-like"/>
    <property type="match status" value="1"/>
</dbReference>
<reference evidence="13" key="1">
    <citation type="submission" date="2022-05" db="EMBL/GenBank/DDBJ databases">
        <title>The Musa troglodytarum L. genome provides insights into the mechanism of non-climacteric behaviour and enrichment of carotenoids.</title>
        <authorList>
            <person name="Wang J."/>
        </authorList>
    </citation>
    <scope>NUCLEOTIDE SEQUENCE</scope>
    <source>
        <tissue evidence="13">Leaf</tissue>
    </source>
</reference>
<dbReference type="Gene3D" id="3.40.1190.20">
    <property type="match status" value="1"/>
</dbReference>
<feature type="transmembrane region" description="Helical" evidence="11">
    <location>
        <begin position="483"/>
        <end position="501"/>
    </location>
</feature>
<dbReference type="GO" id="GO:0004001">
    <property type="term" value="F:adenosine kinase activity"/>
    <property type="evidence" value="ECO:0007669"/>
    <property type="project" value="UniProtKB-EC"/>
</dbReference>
<dbReference type="GO" id="GO:0005524">
    <property type="term" value="F:ATP binding"/>
    <property type="evidence" value="ECO:0007669"/>
    <property type="project" value="UniProtKB-KW"/>
</dbReference>
<dbReference type="GO" id="GO:0006166">
    <property type="term" value="P:purine ribonucleoside salvage"/>
    <property type="evidence" value="ECO:0007669"/>
    <property type="project" value="UniProtKB-KW"/>
</dbReference>
<dbReference type="PRINTS" id="PR00989">
    <property type="entry name" value="ADENOKINASE"/>
</dbReference>
<proteinExistence type="inferred from homology"/>
<dbReference type="InterPro" id="IPR011611">
    <property type="entry name" value="PfkB_dom"/>
</dbReference>
<dbReference type="FunFam" id="3.30.1110.10:FF:000001">
    <property type="entry name" value="Adenosine kinase a"/>
    <property type="match status" value="1"/>
</dbReference>
<dbReference type="AlphaFoldDB" id="A0A9E7FI01"/>
<keyword evidence="6" id="KW-0660">Purine salvage</keyword>
<evidence type="ECO:0000256" key="3">
    <source>
        <dbReference type="ARBA" id="ARBA00010688"/>
    </source>
</evidence>
<evidence type="ECO:0000256" key="7">
    <source>
        <dbReference type="ARBA" id="ARBA00022741"/>
    </source>
</evidence>